<evidence type="ECO:0000313" key="2">
    <source>
        <dbReference type="Proteomes" id="UP001456344"/>
    </source>
</evidence>
<evidence type="ECO:0000313" key="1">
    <source>
        <dbReference type="EMBL" id="WYW21251.1"/>
    </source>
</evidence>
<dbReference type="EMBL" id="CP150484">
    <property type="protein sequence ID" value="WYW21251.1"/>
    <property type="molecule type" value="Genomic_DNA"/>
</dbReference>
<accession>A0ACD5BPA5</accession>
<reference evidence="1" key="1">
    <citation type="submission" date="2023-10" db="EMBL/GenBank/DDBJ databases">
        <title>Whole genome sequencing of actinobacterial strain Amycolatopsis sp. (BCA-696) identifies the underlying plant growth-promoting genes.</title>
        <authorList>
            <person name="Gandham P."/>
            <person name="Vadla N."/>
            <person name="Saji A."/>
            <person name="Srinivas V."/>
            <person name="Ruperao P."/>
            <person name="Selvanayagam S."/>
            <person name="Saxena R.K."/>
            <person name="Rathore A."/>
            <person name="Gopalakrishnan S."/>
            <person name="Thakur V."/>
        </authorList>
    </citation>
    <scope>NUCLEOTIDE SEQUENCE</scope>
    <source>
        <strain evidence="1">BCA-696</strain>
    </source>
</reference>
<name>A0ACD5BPA5_9PSEU</name>
<organism evidence="1 2">
    <name type="scientific">Amycolatopsis coloradensis</name>
    <dbReference type="NCBI Taxonomy" id="76021"/>
    <lineage>
        <taxon>Bacteria</taxon>
        <taxon>Bacillati</taxon>
        <taxon>Actinomycetota</taxon>
        <taxon>Actinomycetes</taxon>
        <taxon>Pseudonocardiales</taxon>
        <taxon>Pseudonocardiaceae</taxon>
        <taxon>Amycolatopsis</taxon>
    </lineage>
</organism>
<dbReference type="Proteomes" id="UP001456344">
    <property type="component" value="Chromosome"/>
</dbReference>
<gene>
    <name evidence="1" type="ORF">LCL61_37470</name>
</gene>
<protein>
    <submittedName>
        <fullName evidence="1">Uncharacterized protein</fullName>
    </submittedName>
</protein>
<sequence>MRRPGGKGDHYRIKTISIVTSIVFGVIGCKQTRHEPSSGWLITVYYTAVETYHAGPSAEVFGCPDSECAAEKQSLGRYPVGFADAVRDEGTGRITSGPHAGRYLNWSYNIGYWLENAPLDSRGEPLEPFVSAAADRDVLTMGSRFSVVGCGTTESGETPPSAVCAGITAAKWQIRDEFTPGLGGPRHIDLYIGEERGPEFRSDAWYISLRGASIVVG</sequence>
<proteinExistence type="predicted"/>
<keyword evidence="2" id="KW-1185">Reference proteome</keyword>